<evidence type="ECO:0000313" key="2">
    <source>
        <dbReference type="EMBL" id="KAG8234892.1"/>
    </source>
</evidence>
<evidence type="ECO:0000256" key="1">
    <source>
        <dbReference type="SAM" id="MobiDB-lite"/>
    </source>
</evidence>
<organism evidence="2 3">
    <name type="scientific">Ladona fulva</name>
    <name type="common">Scarce chaser dragonfly</name>
    <name type="synonym">Libellula fulva</name>
    <dbReference type="NCBI Taxonomy" id="123851"/>
    <lineage>
        <taxon>Eukaryota</taxon>
        <taxon>Metazoa</taxon>
        <taxon>Ecdysozoa</taxon>
        <taxon>Arthropoda</taxon>
        <taxon>Hexapoda</taxon>
        <taxon>Insecta</taxon>
        <taxon>Pterygota</taxon>
        <taxon>Palaeoptera</taxon>
        <taxon>Odonata</taxon>
        <taxon>Epiprocta</taxon>
        <taxon>Anisoptera</taxon>
        <taxon>Libelluloidea</taxon>
        <taxon>Libellulidae</taxon>
        <taxon>Ladona</taxon>
    </lineage>
</organism>
<dbReference type="EMBL" id="KZ308855">
    <property type="protein sequence ID" value="KAG8234892.1"/>
    <property type="molecule type" value="Genomic_DNA"/>
</dbReference>
<evidence type="ECO:0000313" key="3">
    <source>
        <dbReference type="Proteomes" id="UP000792457"/>
    </source>
</evidence>
<feature type="compositionally biased region" description="Polar residues" evidence="1">
    <location>
        <begin position="65"/>
        <end position="78"/>
    </location>
</feature>
<dbReference type="AlphaFoldDB" id="A0A8K0P6H2"/>
<reference evidence="2" key="1">
    <citation type="submission" date="2013-04" db="EMBL/GenBank/DDBJ databases">
        <authorList>
            <person name="Qu J."/>
            <person name="Murali S.C."/>
            <person name="Bandaranaike D."/>
            <person name="Bellair M."/>
            <person name="Blankenburg K."/>
            <person name="Chao H."/>
            <person name="Dinh H."/>
            <person name="Doddapaneni H."/>
            <person name="Downs B."/>
            <person name="Dugan-Rocha S."/>
            <person name="Elkadiri S."/>
            <person name="Gnanaolivu R.D."/>
            <person name="Hernandez B."/>
            <person name="Javaid M."/>
            <person name="Jayaseelan J.C."/>
            <person name="Lee S."/>
            <person name="Li M."/>
            <person name="Ming W."/>
            <person name="Munidasa M."/>
            <person name="Muniz J."/>
            <person name="Nguyen L."/>
            <person name="Ongeri F."/>
            <person name="Osuji N."/>
            <person name="Pu L.-L."/>
            <person name="Puazo M."/>
            <person name="Qu C."/>
            <person name="Quiroz J."/>
            <person name="Raj R."/>
            <person name="Weissenberger G."/>
            <person name="Xin Y."/>
            <person name="Zou X."/>
            <person name="Han Y."/>
            <person name="Richards S."/>
            <person name="Worley K."/>
            <person name="Muzny D."/>
            <person name="Gibbs R."/>
        </authorList>
    </citation>
    <scope>NUCLEOTIDE SEQUENCE</scope>
    <source>
        <strain evidence="2">Sampled in the wild</strain>
    </source>
</reference>
<dbReference type="Proteomes" id="UP000792457">
    <property type="component" value="Unassembled WGS sequence"/>
</dbReference>
<feature type="region of interest" description="Disordered" evidence="1">
    <location>
        <begin position="49"/>
        <end position="78"/>
    </location>
</feature>
<dbReference type="OrthoDB" id="10057240at2759"/>
<feature type="region of interest" description="Disordered" evidence="1">
    <location>
        <begin position="1"/>
        <end position="29"/>
    </location>
</feature>
<accession>A0A8K0P6H2</accession>
<proteinExistence type="predicted"/>
<protein>
    <submittedName>
        <fullName evidence="2">Uncharacterized protein</fullName>
    </submittedName>
</protein>
<name>A0A8K0P6H2_LADFU</name>
<keyword evidence="3" id="KW-1185">Reference proteome</keyword>
<gene>
    <name evidence="2" type="ORF">J437_LFUL013720</name>
</gene>
<sequence length="78" mass="8053">MAATDDDIEASAIVTEPPENATAPVFDEDSGGTIINLPGSLLRAPPYLVLDDSDPDDPSFVPENDSPSDAVATTSIAH</sequence>
<reference evidence="2" key="2">
    <citation type="submission" date="2017-10" db="EMBL/GenBank/DDBJ databases">
        <title>Ladona fulva Genome sequencing and assembly.</title>
        <authorList>
            <person name="Murali S."/>
            <person name="Richards S."/>
            <person name="Bandaranaike D."/>
            <person name="Bellair M."/>
            <person name="Blankenburg K."/>
            <person name="Chao H."/>
            <person name="Dinh H."/>
            <person name="Doddapaneni H."/>
            <person name="Dugan-Rocha S."/>
            <person name="Elkadiri S."/>
            <person name="Gnanaolivu R."/>
            <person name="Hernandez B."/>
            <person name="Skinner E."/>
            <person name="Javaid M."/>
            <person name="Lee S."/>
            <person name="Li M."/>
            <person name="Ming W."/>
            <person name="Munidasa M."/>
            <person name="Muniz J."/>
            <person name="Nguyen L."/>
            <person name="Hughes D."/>
            <person name="Osuji N."/>
            <person name="Pu L.-L."/>
            <person name="Puazo M."/>
            <person name="Qu C."/>
            <person name="Quiroz J."/>
            <person name="Raj R."/>
            <person name="Weissenberger G."/>
            <person name="Xin Y."/>
            <person name="Zou X."/>
            <person name="Han Y."/>
            <person name="Worley K."/>
            <person name="Muzny D."/>
            <person name="Gibbs R."/>
        </authorList>
    </citation>
    <scope>NUCLEOTIDE SEQUENCE</scope>
    <source>
        <strain evidence="2">Sampled in the wild</strain>
    </source>
</reference>
<comment type="caution">
    <text evidence="2">The sequence shown here is derived from an EMBL/GenBank/DDBJ whole genome shotgun (WGS) entry which is preliminary data.</text>
</comment>